<dbReference type="CDD" id="cd09272">
    <property type="entry name" value="RNase_HI_RT_Ty1"/>
    <property type="match status" value="1"/>
</dbReference>
<evidence type="ECO:0000313" key="1">
    <source>
        <dbReference type="EMBL" id="KHN02069.1"/>
    </source>
</evidence>
<sequence>CDNRFALHIAANPVFHECTKHIEIDCHIVREKLHSGLIKLLPIASAQQLADIYTKSLPPGAF</sequence>
<dbReference type="EMBL" id="KN670441">
    <property type="protein sequence ID" value="KHN02069.1"/>
    <property type="molecule type" value="Genomic_DNA"/>
</dbReference>
<feature type="non-terminal residue" evidence="1">
    <location>
        <position position="1"/>
    </location>
</feature>
<accession>A0A0B2P3B3</accession>
<name>A0A0B2P3B3_GLYSO</name>
<proteinExistence type="predicted"/>
<dbReference type="Proteomes" id="UP000053555">
    <property type="component" value="Unassembled WGS sequence"/>
</dbReference>
<protein>
    <submittedName>
        <fullName evidence="1">Copia protein</fullName>
    </submittedName>
</protein>
<feature type="non-terminal residue" evidence="1">
    <location>
        <position position="62"/>
    </location>
</feature>
<organism evidence="1">
    <name type="scientific">Glycine soja</name>
    <name type="common">Wild soybean</name>
    <dbReference type="NCBI Taxonomy" id="3848"/>
    <lineage>
        <taxon>Eukaryota</taxon>
        <taxon>Viridiplantae</taxon>
        <taxon>Streptophyta</taxon>
        <taxon>Embryophyta</taxon>
        <taxon>Tracheophyta</taxon>
        <taxon>Spermatophyta</taxon>
        <taxon>Magnoliopsida</taxon>
        <taxon>eudicotyledons</taxon>
        <taxon>Gunneridae</taxon>
        <taxon>Pentapetalae</taxon>
        <taxon>rosids</taxon>
        <taxon>fabids</taxon>
        <taxon>Fabales</taxon>
        <taxon>Fabaceae</taxon>
        <taxon>Papilionoideae</taxon>
        <taxon>50 kb inversion clade</taxon>
        <taxon>NPAAA clade</taxon>
        <taxon>indigoferoid/millettioid clade</taxon>
        <taxon>Phaseoleae</taxon>
        <taxon>Glycine</taxon>
        <taxon>Glycine subgen. Soja</taxon>
    </lineage>
</organism>
<reference evidence="1" key="1">
    <citation type="submission" date="2014-07" db="EMBL/GenBank/DDBJ databases">
        <title>Identification of a novel salt tolerance gene in wild soybean by whole-genome sequencing.</title>
        <authorList>
            <person name="Lam H.-M."/>
            <person name="Qi X."/>
            <person name="Li M.-W."/>
            <person name="Liu X."/>
            <person name="Xie M."/>
            <person name="Ni M."/>
            <person name="Xu X."/>
        </authorList>
    </citation>
    <scope>NUCLEOTIDE SEQUENCE [LARGE SCALE GENOMIC DNA]</scope>
    <source>
        <tissue evidence="1">Root</tissue>
    </source>
</reference>
<dbReference type="AlphaFoldDB" id="A0A0B2P3B3"/>
<gene>
    <name evidence="1" type="ORF">glysoja_046338</name>
</gene>